<dbReference type="GO" id="GO:0003997">
    <property type="term" value="F:acyl-CoA oxidase activity"/>
    <property type="evidence" value="ECO:0007669"/>
    <property type="project" value="InterPro"/>
</dbReference>
<dbReference type="GO" id="GO:0004721">
    <property type="term" value="F:phosphoprotein phosphatase activity"/>
    <property type="evidence" value="ECO:0007669"/>
    <property type="project" value="UniProtKB-KW"/>
</dbReference>
<feature type="domain" description="PPM-type phosphatase" evidence="7">
    <location>
        <begin position="194"/>
        <end position="447"/>
    </location>
</feature>
<dbReference type="GO" id="GO:0005504">
    <property type="term" value="F:fatty acid binding"/>
    <property type="evidence" value="ECO:0007669"/>
    <property type="project" value="TreeGrafter"/>
</dbReference>
<dbReference type="PANTHER" id="PTHR10909:SF382">
    <property type="entry name" value="ACYL-COENZYME A OXIDASE"/>
    <property type="match status" value="1"/>
</dbReference>
<comment type="caution">
    <text evidence="8">The sequence shown here is derived from an EMBL/GenBank/DDBJ whole genome shotgun (WGS) entry which is preliminary data.</text>
</comment>
<proteinExistence type="inferred from homology"/>
<evidence type="ECO:0000259" key="7">
    <source>
        <dbReference type="PROSITE" id="PS51746"/>
    </source>
</evidence>
<accession>A0A397BK93</accession>
<protein>
    <recommendedName>
        <fullName evidence="7">PPM-type phosphatase domain-containing protein</fullName>
    </recommendedName>
</protein>
<evidence type="ECO:0000256" key="2">
    <source>
        <dbReference type="ARBA" id="ARBA00022723"/>
    </source>
</evidence>
<evidence type="ECO:0000256" key="4">
    <source>
        <dbReference type="ARBA" id="ARBA00022912"/>
    </source>
</evidence>
<dbReference type="PROSITE" id="PS01032">
    <property type="entry name" value="PPM_1"/>
    <property type="match status" value="1"/>
</dbReference>
<dbReference type="GO" id="GO:0005777">
    <property type="term" value="C:peroxisome"/>
    <property type="evidence" value="ECO:0007669"/>
    <property type="project" value="InterPro"/>
</dbReference>
<name>A0A397BK93_APHAT</name>
<dbReference type="SUPFAM" id="SSF56645">
    <property type="entry name" value="Acyl-CoA dehydrogenase NM domain-like"/>
    <property type="match status" value="1"/>
</dbReference>
<dbReference type="PANTHER" id="PTHR10909">
    <property type="entry name" value="ELECTRON TRANSPORT OXIDOREDUCTASE"/>
    <property type="match status" value="1"/>
</dbReference>
<gene>
    <name evidence="8" type="ORF">DYB25_011206</name>
</gene>
<dbReference type="GO" id="GO:0033540">
    <property type="term" value="P:fatty acid beta-oxidation using acyl-CoA oxidase"/>
    <property type="evidence" value="ECO:0007669"/>
    <property type="project" value="TreeGrafter"/>
</dbReference>
<dbReference type="GO" id="GO:0046872">
    <property type="term" value="F:metal ion binding"/>
    <property type="evidence" value="ECO:0007669"/>
    <property type="project" value="UniProtKB-KW"/>
</dbReference>
<dbReference type="CDD" id="cd00143">
    <property type="entry name" value="PP2Cc"/>
    <property type="match status" value="1"/>
</dbReference>
<dbReference type="SMART" id="SM00332">
    <property type="entry name" value="PP2Cc"/>
    <property type="match status" value="1"/>
</dbReference>
<reference evidence="8 9" key="1">
    <citation type="submission" date="2018-08" db="EMBL/GenBank/DDBJ databases">
        <title>Aphanomyces genome sequencing and annotation.</title>
        <authorList>
            <person name="Minardi D."/>
            <person name="Oidtmann B."/>
            <person name="Van Der Giezen M."/>
            <person name="Studholme D.J."/>
        </authorList>
    </citation>
    <scope>NUCLEOTIDE SEQUENCE [LARGE SCALE GENOMIC DNA]</scope>
    <source>
        <strain evidence="8 9">Yx</strain>
    </source>
</reference>
<comment type="subcellular location">
    <subcellularLocation>
        <location evidence="1">Membrane</location>
        <topology evidence="1">Peripheral membrane protein</topology>
    </subcellularLocation>
</comment>
<organism evidence="8 9">
    <name type="scientific">Aphanomyces astaci</name>
    <name type="common">Crayfish plague agent</name>
    <dbReference type="NCBI Taxonomy" id="112090"/>
    <lineage>
        <taxon>Eukaryota</taxon>
        <taxon>Sar</taxon>
        <taxon>Stramenopiles</taxon>
        <taxon>Oomycota</taxon>
        <taxon>Saprolegniomycetes</taxon>
        <taxon>Saprolegniales</taxon>
        <taxon>Verrucalvaceae</taxon>
        <taxon>Aphanomyces</taxon>
    </lineage>
</organism>
<evidence type="ECO:0000313" key="9">
    <source>
        <dbReference type="Proteomes" id="UP000266239"/>
    </source>
</evidence>
<dbReference type="Gene3D" id="2.40.110.10">
    <property type="entry name" value="Butyryl-CoA Dehydrogenase, subunit A, domain 2"/>
    <property type="match status" value="1"/>
</dbReference>
<dbReference type="EMBL" id="QUTA01004289">
    <property type="protein sequence ID" value="RHY20320.1"/>
    <property type="molecule type" value="Genomic_DNA"/>
</dbReference>
<keyword evidence="2" id="KW-0479">Metal-binding</keyword>
<dbReference type="InterPro" id="IPR012258">
    <property type="entry name" value="Acyl-CoA_oxidase"/>
</dbReference>
<evidence type="ECO:0000256" key="1">
    <source>
        <dbReference type="ARBA" id="ARBA00004170"/>
    </source>
</evidence>
<dbReference type="PROSITE" id="PS51746">
    <property type="entry name" value="PPM_2"/>
    <property type="match status" value="1"/>
</dbReference>
<evidence type="ECO:0000256" key="6">
    <source>
        <dbReference type="SAM" id="MobiDB-lite"/>
    </source>
</evidence>
<keyword evidence="3 5" id="KW-0378">Hydrolase</keyword>
<evidence type="ECO:0000256" key="5">
    <source>
        <dbReference type="RuleBase" id="RU003465"/>
    </source>
</evidence>
<dbReference type="GO" id="GO:0016020">
    <property type="term" value="C:membrane"/>
    <property type="evidence" value="ECO:0007669"/>
    <property type="project" value="UniProtKB-SubCell"/>
</dbReference>
<dbReference type="InterPro" id="IPR001932">
    <property type="entry name" value="PPM-type_phosphatase-like_dom"/>
</dbReference>
<dbReference type="VEuPathDB" id="FungiDB:H257_11885"/>
<comment type="similarity">
    <text evidence="5">Belongs to the PP2C family.</text>
</comment>
<dbReference type="SUPFAM" id="SSF81606">
    <property type="entry name" value="PP2C-like"/>
    <property type="match status" value="1"/>
</dbReference>
<evidence type="ECO:0000313" key="8">
    <source>
        <dbReference type="EMBL" id="RHY20320.1"/>
    </source>
</evidence>
<dbReference type="GO" id="GO:0071949">
    <property type="term" value="F:FAD binding"/>
    <property type="evidence" value="ECO:0007669"/>
    <property type="project" value="InterPro"/>
</dbReference>
<feature type="region of interest" description="Disordered" evidence="6">
    <location>
        <begin position="1"/>
        <end position="20"/>
    </location>
</feature>
<sequence>MAAAQGGGSRTPPMPPFVSKRTMRRTNSTIIDGDLQAHVTSPSMLSPLCNAFAYISSVIGGLWRRRSLARPISVAHLASTSLSPSLSLAHPSDIGQTFVDPILTFDPAHRPLFGAASSRGIRSYNEDTFRVITDLEAYATALVTQQRTNHLKNQDDVDSSGTMRTILDTIIRDNTIDADAAPALAAWTLPPLDVACAARTPSVLLGGTSQYYGVYDGHAGRRCSYVVSQVLPMCVAAADAFKTNVGDALFAACLQMDKLFLNMAATRGYRDGCTAITVVVRKDEVTIANIGDCRAVLCSEDPVTNQSKTTALTTDQKPNCAAEKMRIEAAGGIVLNIRGIPRVNGMLAVARAFGDLPLKRYIIAEPEVTRYQLQGVDEYIVVATDGLWDVFSNDAVGLFIRAKLRELFKDPIYRPKYNVPLHEERELAYKRLKKLCERNIISVKDFRTNPRNIFTTHEIAGMCDGAMATKMTVFSRYVCNMMDVSSHVRFNSISLVGPYWITNSALHAQFAVVFARLLTGGKDEGIHGFLVPTRDMATHAVLPGVQIWDMGHKIGVNGVDNGALWFDNVRIPRSNLLNSMSDVAQDGAFSSSVTSKRGRFLVLADQLLSGRVCIASMCMGGTKITLLNVVRYSSSR</sequence>
<dbReference type="GO" id="GO:0055088">
    <property type="term" value="P:lipid homeostasis"/>
    <property type="evidence" value="ECO:0007669"/>
    <property type="project" value="TreeGrafter"/>
</dbReference>
<dbReference type="Proteomes" id="UP000266239">
    <property type="component" value="Unassembled WGS sequence"/>
</dbReference>
<dbReference type="InterPro" id="IPR036457">
    <property type="entry name" value="PPM-type-like_dom_sf"/>
</dbReference>
<dbReference type="InterPro" id="IPR000222">
    <property type="entry name" value="PP2C_BS"/>
</dbReference>
<evidence type="ECO:0000256" key="3">
    <source>
        <dbReference type="ARBA" id="ARBA00022801"/>
    </source>
</evidence>
<dbReference type="Gene3D" id="3.60.40.10">
    <property type="entry name" value="PPM-type phosphatase domain"/>
    <property type="match status" value="1"/>
</dbReference>
<dbReference type="InterPro" id="IPR046373">
    <property type="entry name" value="Acyl-CoA_Oxase/DH_mid-dom_sf"/>
</dbReference>
<keyword evidence="4 5" id="KW-0904">Protein phosphatase</keyword>
<dbReference type="AlphaFoldDB" id="A0A397BK93"/>
<dbReference type="Pfam" id="PF00481">
    <property type="entry name" value="PP2C"/>
    <property type="match status" value="1"/>
</dbReference>
<dbReference type="InterPro" id="IPR009100">
    <property type="entry name" value="AcylCoA_DH/oxidase_NM_dom_sf"/>
</dbReference>